<gene>
    <name evidence="2" type="ORF">ETE70_23200</name>
    <name evidence="4" type="ORF">ETE72_24160</name>
    <name evidence="6" type="ORF">ETE87_22320</name>
    <name evidence="5" type="ORF">ETE99_21835</name>
    <name evidence="3" type="ORF">ETF02_24065</name>
    <name evidence="7" type="ORF">ETH45_18945</name>
</gene>
<dbReference type="EMBL" id="SDCP01000036">
    <property type="protein sequence ID" value="TCX79724.1"/>
    <property type="molecule type" value="Genomic_DNA"/>
</dbReference>
<dbReference type="EMBL" id="SDCI01000028">
    <property type="protein sequence ID" value="TCX37906.1"/>
    <property type="molecule type" value="Genomic_DNA"/>
</dbReference>
<evidence type="ECO:0000313" key="3">
    <source>
        <dbReference type="EMBL" id="TCX37906.1"/>
    </source>
</evidence>
<dbReference type="Pfam" id="PF12835">
    <property type="entry name" value="Integrase_1"/>
    <property type="match status" value="1"/>
</dbReference>
<reference evidence="6" key="1">
    <citation type="submission" date="2019-01" db="EMBL/GenBank/DDBJ databases">
        <authorList>
            <person name="Lista F."/>
            <person name="Anselmo A."/>
        </authorList>
    </citation>
    <scope>NUCLEOTIDE SEQUENCE</scope>
    <source>
        <strain evidence="4">12S</strain>
        <strain evidence="7">14R</strain>
        <strain evidence="3">14S</strain>
        <strain evidence="2">16S</strain>
        <strain evidence="6">6S</strain>
        <strain evidence="5">7S</strain>
    </source>
</reference>
<comment type="caution">
    <text evidence="6">The sequence shown here is derived from an EMBL/GenBank/DDBJ whole genome shotgun (WGS) entry which is preliminary data.</text>
</comment>
<evidence type="ECO:0000313" key="7">
    <source>
        <dbReference type="EMBL" id="TCY64792.1"/>
    </source>
</evidence>
<organism evidence="6">
    <name type="scientific">Klebsiella pneumoniae</name>
    <dbReference type="NCBI Taxonomy" id="573"/>
    <lineage>
        <taxon>Bacteria</taxon>
        <taxon>Pseudomonadati</taxon>
        <taxon>Pseudomonadota</taxon>
        <taxon>Gammaproteobacteria</taxon>
        <taxon>Enterobacterales</taxon>
        <taxon>Enterobacteriaceae</taxon>
        <taxon>Klebsiella/Raoultella group</taxon>
        <taxon>Klebsiella</taxon>
        <taxon>Klebsiella pneumoniae complex</taxon>
    </lineage>
</organism>
<dbReference type="EMBL" id="SDCQ01000028">
    <property type="protein sequence ID" value="TCX85413.1"/>
    <property type="molecule type" value="Genomic_DNA"/>
</dbReference>
<evidence type="ECO:0000259" key="1">
    <source>
        <dbReference type="Pfam" id="PF12835"/>
    </source>
</evidence>
<dbReference type="InterPro" id="IPR024456">
    <property type="entry name" value="Integrase_catalytic_putative"/>
</dbReference>
<evidence type="ECO:0000313" key="5">
    <source>
        <dbReference type="EMBL" id="TCX79724.1"/>
    </source>
</evidence>
<feature type="domain" description="Integrase catalytic" evidence="1">
    <location>
        <begin position="1"/>
        <end position="80"/>
    </location>
</feature>
<dbReference type="EMBL" id="SDCG01000024">
    <property type="protein sequence ID" value="TCX21199.1"/>
    <property type="molecule type" value="Genomic_DNA"/>
</dbReference>
<dbReference type="AlphaFoldDB" id="A0A483MDX7"/>
<accession>A0A483MDX7</accession>
<proteinExistence type="predicted"/>
<dbReference type="EMBL" id="SDCK01000036">
    <property type="protein sequence ID" value="TCX47259.1"/>
    <property type="molecule type" value="Genomic_DNA"/>
</dbReference>
<evidence type="ECO:0000313" key="4">
    <source>
        <dbReference type="EMBL" id="TCX47259.1"/>
    </source>
</evidence>
<evidence type="ECO:0000313" key="2">
    <source>
        <dbReference type="EMBL" id="TCX21199.1"/>
    </source>
</evidence>
<sequence>MKTWKLALERGEIRFTVVFGTKGHRPRETIQDAGAGKKVPENALAVAEQRDGRLIDKPSLQQAMDYWRKEIAKTGLTGYLYPAVIPLCMDAGCAPPISGAGIQSQGSAGADLNGFGPRRRARAVCGAGLRATGRGIISCSGAIMKSKRPKG</sequence>
<name>A0A483MDX7_KLEPN</name>
<dbReference type="EMBL" id="SDDH01000035">
    <property type="protein sequence ID" value="TCY64792.1"/>
    <property type="molecule type" value="Genomic_DNA"/>
</dbReference>
<protein>
    <recommendedName>
        <fullName evidence="1">Integrase catalytic domain-containing protein</fullName>
    </recommendedName>
</protein>
<evidence type="ECO:0000313" key="6">
    <source>
        <dbReference type="EMBL" id="TCX85413.1"/>
    </source>
</evidence>